<sequence>MSVTETSGTSTSLPQSRLARSAVVVAAAVVTALVVDLVLWAVGLVAGGSFEHTDAGEVMSAAPGGVVLMSVVPLTVGLAVAALLTLWWNGFARIAQVVGALLPLATIQGTISADFDTPSTVALTLMHVVIAVVVVVSLEMLRARD</sequence>
<feature type="transmembrane region" description="Helical" evidence="1">
    <location>
        <begin position="66"/>
        <end position="87"/>
    </location>
</feature>
<keyword evidence="1" id="KW-0472">Membrane</keyword>
<dbReference type="AlphaFoldDB" id="A0A0V9UL20"/>
<feature type="transmembrane region" description="Helical" evidence="1">
    <location>
        <begin position="119"/>
        <end position="141"/>
    </location>
</feature>
<evidence type="ECO:0000313" key="2">
    <source>
        <dbReference type="EMBL" id="KSZ58707.1"/>
    </source>
</evidence>
<comment type="caution">
    <text evidence="2">The sequence shown here is derived from an EMBL/GenBank/DDBJ whole genome shotgun (WGS) entry which is preliminary data.</text>
</comment>
<dbReference type="Proteomes" id="UP000053060">
    <property type="component" value="Unassembled WGS sequence"/>
</dbReference>
<feature type="transmembrane region" description="Helical" evidence="1">
    <location>
        <begin position="21"/>
        <end position="46"/>
    </location>
</feature>
<protein>
    <submittedName>
        <fullName evidence="2">Membrane protein</fullName>
    </submittedName>
</protein>
<keyword evidence="1" id="KW-1133">Transmembrane helix</keyword>
<evidence type="ECO:0000313" key="3">
    <source>
        <dbReference type="Proteomes" id="UP000053060"/>
    </source>
</evidence>
<dbReference type="Pfam" id="PF19545">
    <property type="entry name" value="DUF6069"/>
    <property type="match status" value="1"/>
</dbReference>
<dbReference type="RefSeq" id="WP_060652148.1">
    <property type="nucleotide sequence ID" value="NZ_AZXY01000005.1"/>
</dbReference>
<feature type="transmembrane region" description="Helical" evidence="1">
    <location>
        <begin position="94"/>
        <end position="113"/>
    </location>
</feature>
<reference evidence="2 3" key="2">
    <citation type="journal article" date="2016" name="Genome Announc.">
        <title>Draft Genome Sequence of a Versatile Hydrocarbon-Degrading Bacterium, Rhodococcus pyridinivorans Strain KG-16, Collected from Oil Fields in India.</title>
        <authorList>
            <person name="Aggarwal R.K."/>
            <person name="Dawar C."/>
            <person name="Phanindranath R."/>
            <person name="Mutnuri L."/>
            <person name="Dayal A.M."/>
        </authorList>
    </citation>
    <scope>NUCLEOTIDE SEQUENCE [LARGE SCALE GENOMIC DNA]</scope>
    <source>
        <strain evidence="2 3">KG-16</strain>
    </source>
</reference>
<reference evidence="3" key="1">
    <citation type="submission" date="2015-01" db="EMBL/GenBank/DDBJ databases">
        <title>Draft genome sequence of Rhodococcus pyridinivorans strain KG-16, a hydrocarbon-degrading bacterium.</title>
        <authorList>
            <person name="Aggarwal R.K."/>
            <person name="Dawar C."/>
        </authorList>
    </citation>
    <scope>NUCLEOTIDE SEQUENCE [LARGE SCALE GENOMIC DNA]</scope>
    <source>
        <strain evidence="3">KG-16</strain>
    </source>
</reference>
<proteinExistence type="predicted"/>
<gene>
    <name evidence="2" type="ORF">Z045_12605</name>
</gene>
<keyword evidence="1" id="KW-0812">Transmembrane</keyword>
<dbReference type="EMBL" id="AZXY01000005">
    <property type="protein sequence ID" value="KSZ58707.1"/>
    <property type="molecule type" value="Genomic_DNA"/>
</dbReference>
<accession>A0A0V9UL20</accession>
<organism evidence="2 3">
    <name type="scientific">Rhodococcus pyridinivorans KG-16</name>
    <dbReference type="NCBI Taxonomy" id="1441730"/>
    <lineage>
        <taxon>Bacteria</taxon>
        <taxon>Bacillati</taxon>
        <taxon>Actinomycetota</taxon>
        <taxon>Actinomycetes</taxon>
        <taxon>Mycobacteriales</taxon>
        <taxon>Nocardiaceae</taxon>
        <taxon>Rhodococcus</taxon>
    </lineage>
</organism>
<evidence type="ECO:0000256" key="1">
    <source>
        <dbReference type="SAM" id="Phobius"/>
    </source>
</evidence>
<dbReference type="PATRIC" id="fig|1441730.3.peg.2621"/>
<dbReference type="InterPro" id="IPR045713">
    <property type="entry name" value="DUF6069"/>
</dbReference>
<name>A0A0V9UL20_9NOCA</name>